<protein>
    <recommendedName>
        <fullName evidence="4">DUF2333 domain-containing protein</fullName>
    </recommendedName>
</protein>
<name>A0A1H6F860_9GAMM</name>
<organism evidence="2 3">
    <name type="scientific">Candidatus Venteria ishoeyi</name>
    <dbReference type="NCBI Taxonomy" id="1899563"/>
    <lineage>
        <taxon>Bacteria</taxon>
        <taxon>Pseudomonadati</taxon>
        <taxon>Pseudomonadota</taxon>
        <taxon>Gammaproteobacteria</taxon>
        <taxon>Thiotrichales</taxon>
        <taxon>Thiotrichaceae</taxon>
        <taxon>Venteria</taxon>
    </lineage>
</organism>
<evidence type="ECO:0008006" key="4">
    <source>
        <dbReference type="Google" id="ProtNLM"/>
    </source>
</evidence>
<dbReference type="RefSeq" id="WP_286019330.1">
    <property type="nucleotide sequence ID" value="NZ_FMSV02000471.1"/>
</dbReference>
<dbReference type="AlphaFoldDB" id="A0A1H6F860"/>
<proteinExistence type="predicted"/>
<evidence type="ECO:0000256" key="1">
    <source>
        <dbReference type="SAM" id="Phobius"/>
    </source>
</evidence>
<keyword evidence="3" id="KW-1185">Reference proteome</keyword>
<gene>
    <name evidence="2" type="ORF">MBHS_02177</name>
</gene>
<reference evidence="2 3" key="1">
    <citation type="submission" date="2016-10" db="EMBL/GenBank/DDBJ databases">
        <authorList>
            <person name="de Groot N.N."/>
        </authorList>
    </citation>
    <scope>NUCLEOTIDE SEQUENCE [LARGE SCALE GENOMIC DNA]</scope>
    <source>
        <strain evidence="2">MBHS1</strain>
    </source>
</reference>
<evidence type="ECO:0000313" key="2">
    <source>
        <dbReference type="EMBL" id="SEH06320.1"/>
    </source>
</evidence>
<keyword evidence="1" id="KW-0812">Transmembrane</keyword>
<dbReference type="Pfam" id="PF10095">
    <property type="entry name" value="DUF2333"/>
    <property type="match status" value="1"/>
</dbReference>
<dbReference type="PIRSF" id="PIRSF029693">
    <property type="entry name" value="UCP029693"/>
    <property type="match status" value="1"/>
</dbReference>
<sequence>MDSPEKLENQEQQKPIVPAQESFLEKLSSTLFDLLERFNMNLEGNTRLLVFGTFALFVTMWLLTVYWSFEPDLLDVSAEVEARATDKTQKIVPGYASTLTLIRISETLLDKPGGYISNDKLPPWVFMDNIPNWEFGVLKQVRDFAKAMREDIARAQTLDEEHPDLVKAEPRFNVDSNSWMMPSAEGEYRKGAEHLEDYLDKVANPKDSSAQFYARADNLRHWMTTATRRLGSLSKRLNASVGEVRFNTNLAGAEGAQQSTSESRQIETKTSWWEIDDIFYEARGTSWALINLLYAIEIDFKEVLEDKKAMASLKQIIRELEATQSTLWSPMVLNGSDFGLFANHSLIMSAYISRAATGLRDLRDLLARG</sequence>
<dbReference type="EMBL" id="FMSV02000471">
    <property type="protein sequence ID" value="SEH06320.1"/>
    <property type="molecule type" value="Genomic_DNA"/>
</dbReference>
<feature type="transmembrane region" description="Helical" evidence="1">
    <location>
        <begin position="48"/>
        <end position="69"/>
    </location>
</feature>
<evidence type="ECO:0000313" key="3">
    <source>
        <dbReference type="Proteomes" id="UP000236724"/>
    </source>
</evidence>
<keyword evidence="1" id="KW-1133">Transmembrane helix</keyword>
<accession>A0A1H6F860</accession>
<dbReference type="Proteomes" id="UP000236724">
    <property type="component" value="Unassembled WGS sequence"/>
</dbReference>
<keyword evidence="1" id="KW-0472">Membrane</keyword>
<dbReference type="InterPro" id="IPR016936">
    <property type="entry name" value="UCP029693"/>
</dbReference>